<reference evidence="10" key="1">
    <citation type="submission" date="2025-08" db="UniProtKB">
        <authorList>
            <consortium name="RefSeq"/>
        </authorList>
    </citation>
    <scope>IDENTIFICATION</scope>
    <source>
        <tissue evidence="10">Gonads</tissue>
    </source>
</reference>
<dbReference type="InterPro" id="IPR001190">
    <property type="entry name" value="SRCR"/>
</dbReference>
<dbReference type="PANTHER" id="PTHR46549:SF1">
    <property type="entry name" value="MACPF DOMAIN-CONTAINING PROTEIN"/>
    <property type="match status" value="1"/>
</dbReference>
<dbReference type="FunFam" id="3.10.250.10:FF:000005">
    <property type="entry name" value="Neurotrypsin isoform A"/>
    <property type="match status" value="1"/>
</dbReference>
<dbReference type="Proteomes" id="UP000085678">
    <property type="component" value="Unplaced"/>
</dbReference>
<feature type="region of interest" description="Disordered" evidence="5">
    <location>
        <begin position="472"/>
        <end position="495"/>
    </location>
</feature>
<evidence type="ECO:0000256" key="5">
    <source>
        <dbReference type="SAM" id="MobiDB-lite"/>
    </source>
</evidence>
<name>A0A1S3JKB2_LINAN</name>
<dbReference type="InterPro" id="IPR000742">
    <property type="entry name" value="EGF"/>
</dbReference>
<dbReference type="Pfam" id="PF01823">
    <property type="entry name" value="MACPF"/>
    <property type="match status" value="1"/>
</dbReference>
<evidence type="ECO:0000256" key="1">
    <source>
        <dbReference type="ARBA" id="ARBA00022729"/>
    </source>
</evidence>
<dbReference type="PROSITE" id="PS51412">
    <property type="entry name" value="MACPF_2"/>
    <property type="match status" value="1"/>
</dbReference>
<dbReference type="GO" id="GO:0016020">
    <property type="term" value="C:membrane"/>
    <property type="evidence" value="ECO:0007669"/>
    <property type="project" value="InterPro"/>
</dbReference>
<keyword evidence="2 4" id="KW-1015">Disulfide bond</keyword>
<dbReference type="PROSITE" id="PS00022">
    <property type="entry name" value="EGF_1"/>
    <property type="match status" value="1"/>
</dbReference>
<dbReference type="SUPFAM" id="SSF56487">
    <property type="entry name" value="SRCR-like"/>
    <property type="match status" value="1"/>
</dbReference>
<dbReference type="InterPro" id="IPR001368">
    <property type="entry name" value="TNFR/NGFR_Cys_rich_reg"/>
</dbReference>
<dbReference type="Gene3D" id="3.10.250.10">
    <property type="entry name" value="SRCR-like domain"/>
    <property type="match status" value="1"/>
</dbReference>
<organism evidence="9 10">
    <name type="scientific">Lingula anatina</name>
    <name type="common">Brachiopod</name>
    <name type="synonym">Lingula unguis</name>
    <dbReference type="NCBI Taxonomy" id="7574"/>
    <lineage>
        <taxon>Eukaryota</taxon>
        <taxon>Metazoa</taxon>
        <taxon>Spiralia</taxon>
        <taxon>Lophotrochozoa</taxon>
        <taxon>Brachiopoda</taxon>
        <taxon>Linguliformea</taxon>
        <taxon>Lingulata</taxon>
        <taxon>Lingulida</taxon>
        <taxon>Linguloidea</taxon>
        <taxon>Lingulidae</taxon>
        <taxon>Lingula</taxon>
    </lineage>
</organism>
<dbReference type="SMART" id="SM00261">
    <property type="entry name" value="FU"/>
    <property type="match status" value="2"/>
</dbReference>
<dbReference type="InterPro" id="IPR020864">
    <property type="entry name" value="MACPF"/>
</dbReference>
<dbReference type="InterPro" id="IPR006212">
    <property type="entry name" value="Furin_repeat"/>
</dbReference>
<dbReference type="PROSITE" id="PS00652">
    <property type="entry name" value="TNFR_NGFR_1"/>
    <property type="match status" value="1"/>
</dbReference>
<keyword evidence="9" id="KW-1185">Reference proteome</keyword>
<feature type="domain" description="MACPF" evidence="8">
    <location>
        <begin position="194"/>
        <end position="587"/>
    </location>
</feature>
<evidence type="ECO:0000313" key="9">
    <source>
        <dbReference type="Proteomes" id="UP000085678"/>
    </source>
</evidence>
<protein>
    <submittedName>
        <fullName evidence="10">Uncharacterized protein LOC106173689</fullName>
    </submittedName>
</protein>
<dbReference type="PROSITE" id="PS50287">
    <property type="entry name" value="SRCR_2"/>
    <property type="match status" value="1"/>
</dbReference>
<dbReference type="KEGG" id="lak:106173689"/>
<proteinExistence type="predicted"/>
<accession>A0A1S3JKB2</accession>
<evidence type="ECO:0000313" key="10">
    <source>
        <dbReference type="RefSeq" id="XP_013410349.1"/>
    </source>
</evidence>
<dbReference type="SUPFAM" id="SSF57184">
    <property type="entry name" value="Growth factor receptor domain"/>
    <property type="match status" value="1"/>
</dbReference>
<dbReference type="PRINTS" id="PR00258">
    <property type="entry name" value="SPERACTRCPTR"/>
</dbReference>
<dbReference type="PANTHER" id="PTHR46549">
    <property type="entry name" value="MACPF DOMAIN-CONTAINING PROTEIN"/>
    <property type="match status" value="1"/>
</dbReference>
<sequence>MHLGRYVGRAALLYAVLCFFFVTNTAAIDPTIISMIVKLAGSKLLGSIQSGIQDGKFGNLTDSFISNFITKITDEILNKNHKDDISQELNDFLGKFQNESDAKREDLTAELKAIAKDISAKHDTLMGGSATVDVIPSKGFNYDGEMFSPPEYKIKTEWAPEPEDAEIDPGPAFEANKGLGSVLLNGCYKPSFSVNDPCYAAKRLLPKCQHILDSSNFIGVGFDGRGDYSSESRKKSIIQRVCNRGGVYKGKAVPDSMTVLGIYDTDVKTQSFNSIHKYQEYLEEKASVAKSKYMFIEAITKATGHASAGILGLAGGGGGASMQASASGSGQSTSFSSSASGYQTESFKQTYLSTLEVDVIRYEIFLDDVSVNDLNMDFLHDFVHLPESYFYAGAPLRFQQFIIKWGTHFIKAAKFGGQLKLIKTKEGVRDQSIEQFAEKAQDDYKAMFSTFMAAAAQFKSRSLFHKAEGSAEGSVSAGGGVEGSSSNETKGGSQSLSQQQYSNEVLMVQGGSQAIAAVISEMYTTGFKHELSQWLASIPRYPKPFEFQMEPITYICHNINYKQLFPVGEVDFGCFGGTTLLTENGTNRLYYVWETYDENNNTINVEKRYCDFKNQQELEDSMRRRCKALERGINVYMEEGVIPSSDIDLPAGRAGCKSSRLSFEDKRVKIRIPQWEHMTDGSKFRVIFDMPFNLARVVGASEALLVFYRSSTRQWYVQSSPGITHLYDGANNGGSGDLDNRKISVRGLVMSYNNRTGLLTVTEDDFNASRLKHPDLPEALNGLTVARVEYPSMVDEIKQHKNEFGVGTIPCNVVWSNAHRFNPIVAGGSCISFTAVSMGDIFVVFSAIPRDYETWYYVQISPDGVAIYKGATVMKFVDHSNAKSLGDPSLYESYFVCVAETIGVKTTITYGKTENNRERGHVYAVFEDHDEPLHVRFFAFGNGESPLSIMDAHVLPTSATGEHVCSGHTIDFEGTCVEHCHPECIGCHMPDSNKKCRACRNLQADGTCVSECPPTHKPDSQNKTCICKYIEDGACVEACSAGHIAEDTSVESPLCVCELYASGEPEICLASCPAHYYPHSVSANHSECKACNAACIPQEDGFTCSGPTPGQCVQCVQINGQCANCRSGTYIKEVNGVYQCAPCAVGTMCPGDGRAYTCNKDADEYSNALRTNCVKCPTSLPYSTIPVSNRCHNCQPGYYRKPSDNSCRRCPTNTGGPNCKVQCKCTNGRCIQKTGKCSCYRGFSGDKCEIPSEGALRLVDSRFKANRFLFHELATAIHSLQVDQPAANLAPIAAVRATTTTTSTTATPLLANPVLLNPTFTRRRGRRGRRASLQLQPALQVEPLAEERLVDSSVRQYELADQQLSLADQQPSLADHVSATESVNILSAATSGGKLEGRVEIFHNGQWGSICDSAWTDADAKVACKQFGYNNGTAKSNAYYGQGSGYIWLGKVQCTGAERWLKDCRHGLWGRHLCDHSGDVGVVCSHSLTRNFGRLLAQESLQFAARTSNSELRQDF</sequence>
<dbReference type="RefSeq" id="XP_013410349.1">
    <property type="nucleotide sequence ID" value="XM_013554895.1"/>
</dbReference>
<feature type="disulfide bond" evidence="4">
    <location>
        <begin position="1454"/>
        <end position="1464"/>
    </location>
</feature>
<feature type="domain" description="SRCR" evidence="7">
    <location>
        <begin position="1383"/>
        <end position="1485"/>
    </location>
</feature>
<evidence type="ECO:0000259" key="7">
    <source>
        <dbReference type="PROSITE" id="PS50287"/>
    </source>
</evidence>
<evidence type="ECO:0000256" key="2">
    <source>
        <dbReference type="ARBA" id="ARBA00023157"/>
    </source>
</evidence>
<evidence type="ECO:0000259" key="8">
    <source>
        <dbReference type="PROSITE" id="PS51412"/>
    </source>
</evidence>
<keyword evidence="1 6" id="KW-0732">Signal</keyword>
<feature type="chain" id="PRO_5010270065" evidence="6">
    <location>
        <begin position="28"/>
        <end position="1516"/>
    </location>
</feature>
<dbReference type="STRING" id="7574.A0A1S3JKB2"/>
<feature type="signal peptide" evidence="6">
    <location>
        <begin position="1"/>
        <end position="27"/>
    </location>
</feature>
<dbReference type="Pfam" id="PF00530">
    <property type="entry name" value="SRCR"/>
    <property type="match status" value="1"/>
</dbReference>
<dbReference type="CDD" id="cd00064">
    <property type="entry name" value="FU"/>
    <property type="match status" value="1"/>
</dbReference>
<evidence type="ECO:0000256" key="3">
    <source>
        <dbReference type="ARBA" id="ARBA00023180"/>
    </source>
</evidence>
<dbReference type="GeneID" id="106173689"/>
<gene>
    <name evidence="10" type="primary">LOC106173689</name>
</gene>
<dbReference type="SMART" id="SM00202">
    <property type="entry name" value="SR"/>
    <property type="match status" value="1"/>
</dbReference>
<comment type="caution">
    <text evidence="4">Lacks conserved residue(s) required for the propagation of feature annotation.</text>
</comment>
<dbReference type="InterPro" id="IPR009030">
    <property type="entry name" value="Growth_fac_rcpt_cys_sf"/>
</dbReference>
<keyword evidence="3" id="KW-0325">Glycoprotein</keyword>
<evidence type="ECO:0000256" key="6">
    <source>
        <dbReference type="SAM" id="SignalP"/>
    </source>
</evidence>
<dbReference type="InterPro" id="IPR036772">
    <property type="entry name" value="SRCR-like_dom_sf"/>
</dbReference>
<dbReference type="PROSITE" id="PS01186">
    <property type="entry name" value="EGF_2"/>
    <property type="match status" value="1"/>
</dbReference>
<dbReference type="OrthoDB" id="1366754at2759"/>
<dbReference type="InParanoid" id="A0A1S3JKB2"/>
<evidence type="ECO:0000256" key="4">
    <source>
        <dbReference type="PROSITE-ProRule" id="PRU00196"/>
    </source>
</evidence>